<gene>
    <name evidence="1" type="ORF">KIW84_076231</name>
</gene>
<evidence type="ECO:0000313" key="2">
    <source>
        <dbReference type="Proteomes" id="UP001058974"/>
    </source>
</evidence>
<dbReference type="Gramene" id="Psat07G0623100-T1">
    <property type="protein sequence ID" value="KAI5391308.1"/>
    <property type="gene ID" value="KIW84_076231"/>
</dbReference>
<comment type="caution">
    <text evidence="1">The sequence shown here is derived from an EMBL/GenBank/DDBJ whole genome shotgun (WGS) entry which is preliminary data.</text>
</comment>
<dbReference type="EMBL" id="JAMSHJ010000007">
    <property type="protein sequence ID" value="KAI5391308.1"/>
    <property type="molecule type" value="Genomic_DNA"/>
</dbReference>
<dbReference type="AlphaFoldDB" id="A0A9D4VXJ3"/>
<proteinExistence type="predicted"/>
<organism evidence="1 2">
    <name type="scientific">Pisum sativum</name>
    <name type="common">Garden pea</name>
    <name type="synonym">Lathyrus oleraceus</name>
    <dbReference type="NCBI Taxonomy" id="3888"/>
    <lineage>
        <taxon>Eukaryota</taxon>
        <taxon>Viridiplantae</taxon>
        <taxon>Streptophyta</taxon>
        <taxon>Embryophyta</taxon>
        <taxon>Tracheophyta</taxon>
        <taxon>Spermatophyta</taxon>
        <taxon>Magnoliopsida</taxon>
        <taxon>eudicotyledons</taxon>
        <taxon>Gunneridae</taxon>
        <taxon>Pentapetalae</taxon>
        <taxon>rosids</taxon>
        <taxon>fabids</taxon>
        <taxon>Fabales</taxon>
        <taxon>Fabaceae</taxon>
        <taxon>Papilionoideae</taxon>
        <taxon>50 kb inversion clade</taxon>
        <taxon>NPAAA clade</taxon>
        <taxon>Hologalegina</taxon>
        <taxon>IRL clade</taxon>
        <taxon>Fabeae</taxon>
        <taxon>Lathyrus</taxon>
    </lineage>
</organism>
<reference evidence="1 2" key="1">
    <citation type="journal article" date="2022" name="Nat. Genet.">
        <title>Improved pea reference genome and pan-genome highlight genomic features and evolutionary characteristics.</title>
        <authorList>
            <person name="Yang T."/>
            <person name="Liu R."/>
            <person name="Luo Y."/>
            <person name="Hu S."/>
            <person name="Wang D."/>
            <person name="Wang C."/>
            <person name="Pandey M.K."/>
            <person name="Ge S."/>
            <person name="Xu Q."/>
            <person name="Li N."/>
            <person name="Li G."/>
            <person name="Huang Y."/>
            <person name="Saxena R.K."/>
            <person name="Ji Y."/>
            <person name="Li M."/>
            <person name="Yan X."/>
            <person name="He Y."/>
            <person name="Liu Y."/>
            <person name="Wang X."/>
            <person name="Xiang C."/>
            <person name="Varshney R.K."/>
            <person name="Ding H."/>
            <person name="Gao S."/>
            <person name="Zong X."/>
        </authorList>
    </citation>
    <scope>NUCLEOTIDE SEQUENCE [LARGE SCALE GENOMIC DNA]</scope>
    <source>
        <strain evidence="1 2">cv. Zhongwan 6</strain>
    </source>
</reference>
<keyword evidence="2" id="KW-1185">Reference proteome</keyword>
<protein>
    <submittedName>
        <fullName evidence="1">Uncharacterized protein</fullName>
    </submittedName>
</protein>
<name>A0A9D4VXJ3_PEA</name>
<accession>A0A9D4VXJ3</accession>
<evidence type="ECO:0000313" key="1">
    <source>
        <dbReference type="EMBL" id="KAI5391308.1"/>
    </source>
</evidence>
<sequence>MLLHYNSISQRFLKISKQELCRSERALVGVDEDLPSTFFPLFTFGTMNFVFNDLQKDKSKKESFQRNNFKSKFKKILMATWEELYNEEEADKEEANLALMTSTFSYLESEVGSDSDSEDT</sequence>
<dbReference type="Proteomes" id="UP001058974">
    <property type="component" value="Chromosome 7"/>
</dbReference>